<dbReference type="AlphaFoldDB" id="A0A316FH14"/>
<evidence type="ECO:0000313" key="3">
    <source>
        <dbReference type="Proteomes" id="UP000245697"/>
    </source>
</evidence>
<proteinExistence type="predicted"/>
<accession>A0A316FH14</accession>
<sequence>MAVQGGLGVYPDERFRIDVEQAVRGEPGDVLGRVAVPGEDVVGQVEQCARGRVEAAGDQDSGEPHVRGQSFKRSRRSAMAARSRP</sequence>
<evidence type="ECO:0000313" key="2">
    <source>
        <dbReference type="EMBL" id="PWK47070.1"/>
    </source>
</evidence>
<reference evidence="2 3" key="1">
    <citation type="submission" date="2018-05" db="EMBL/GenBank/DDBJ databases">
        <title>Genomic Encyclopedia of Archaeal and Bacterial Type Strains, Phase II (KMG-II): from individual species to whole genera.</title>
        <authorList>
            <person name="Goeker M."/>
        </authorList>
    </citation>
    <scope>NUCLEOTIDE SEQUENCE [LARGE SCALE GENOMIC DNA]</scope>
    <source>
        <strain evidence="2 3">DSM 45184</strain>
    </source>
</reference>
<protein>
    <submittedName>
        <fullName evidence="2">Uncharacterized protein</fullName>
    </submittedName>
</protein>
<comment type="caution">
    <text evidence="2">The sequence shown here is derived from an EMBL/GenBank/DDBJ whole genome shotgun (WGS) entry which is preliminary data.</text>
</comment>
<name>A0A316FH14_9ACTN</name>
<evidence type="ECO:0000256" key="1">
    <source>
        <dbReference type="SAM" id="MobiDB-lite"/>
    </source>
</evidence>
<organism evidence="2 3">
    <name type="scientific">Actinoplanes xinjiangensis</name>
    <dbReference type="NCBI Taxonomy" id="512350"/>
    <lineage>
        <taxon>Bacteria</taxon>
        <taxon>Bacillati</taxon>
        <taxon>Actinomycetota</taxon>
        <taxon>Actinomycetes</taxon>
        <taxon>Micromonosporales</taxon>
        <taxon>Micromonosporaceae</taxon>
        <taxon>Actinoplanes</taxon>
    </lineage>
</organism>
<dbReference type="Proteomes" id="UP000245697">
    <property type="component" value="Unassembled WGS sequence"/>
</dbReference>
<feature type="region of interest" description="Disordered" evidence="1">
    <location>
        <begin position="53"/>
        <end position="85"/>
    </location>
</feature>
<keyword evidence="3" id="KW-1185">Reference proteome</keyword>
<gene>
    <name evidence="2" type="ORF">BC793_108185</name>
</gene>
<dbReference type="EMBL" id="QGGR01000008">
    <property type="protein sequence ID" value="PWK47070.1"/>
    <property type="molecule type" value="Genomic_DNA"/>
</dbReference>